<comment type="pathway">
    <text evidence="5">Cofactor biosynthesis; coenzyme A biosynthesis; CoA from (R)-pantothenate: step 5/5.</text>
</comment>
<keyword evidence="4 5" id="KW-0173">Coenzyme A biosynthesis</keyword>
<comment type="function">
    <text evidence="5">Catalyzes the phosphorylation of the 3'-hydroxyl group of dephosphocoenzyme A to form coenzyme A.</text>
</comment>
<keyword evidence="8" id="KW-1185">Reference proteome</keyword>
<dbReference type="NCBIfam" id="TIGR00152">
    <property type="entry name" value="dephospho-CoA kinase"/>
    <property type="match status" value="1"/>
</dbReference>
<name>A0A9X3Z5N9_9PROT</name>
<protein>
    <recommendedName>
        <fullName evidence="5 6">Dephospho-CoA kinase</fullName>
        <ecNumber evidence="5 6">2.7.1.24</ecNumber>
    </recommendedName>
    <alternativeName>
        <fullName evidence="5">Dephosphocoenzyme A kinase</fullName>
    </alternativeName>
</protein>
<dbReference type="EMBL" id="JANWOI010000001">
    <property type="protein sequence ID" value="MDA5192375.1"/>
    <property type="molecule type" value="Genomic_DNA"/>
</dbReference>
<evidence type="ECO:0000256" key="5">
    <source>
        <dbReference type="HAMAP-Rule" id="MF_00376"/>
    </source>
</evidence>
<dbReference type="PROSITE" id="PS51219">
    <property type="entry name" value="DPCK"/>
    <property type="match status" value="1"/>
</dbReference>
<evidence type="ECO:0000313" key="8">
    <source>
        <dbReference type="Proteomes" id="UP001141619"/>
    </source>
</evidence>
<reference evidence="7" key="2">
    <citation type="journal article" date="2023" name="Syst. Appl. Microbiol.">
        <title>Govania unica gen. nov., sp. nov., a rare biosphere bacterium that represents a novel family in the class Alphaproteobacteria.</title>
        <authorList>
            <person name="Vandamme P."/>
            <person name="Peeters C."/>
            <person name="Hettiarachchi A."/>
            <person name="Cnockaert M."/>
            <person name="Carlier A."/>
        </authorList>
    </citation>
    <scope>NUCLEOTIDE SEQUENCE</scope>
    <source>
        <strain evidence="7">LMG 31809</strain>
    </source>
</reference>
<keyword evidence="2 5" id="KW-0547">Nucleotide-binding</keyword>
<keyword evidence="5 7" id="KW-0808">Transferase</keyword>
<dbReference type="HAMAP" id="MF_00376">
    <property type="entry name" value="Dephospho_CoA_kinase"/>
    <property type="match status" value="1"/>
</dbReference>
<dbReference type="CDD" id="cd02022">
    <property type="entry name" value="DPCK"/>
    <property type="match status" value="1"/>
</dbReference>
<gene>
    <name evidence="5 7" type="primary">coaE</name>
    <name evidence="7" type="ORF">NYP16_00180</name>
</gene>
<comment type="subcellular location">
    <subcellularLocation>
        <location evidence="5">Cytoplasm</location>
    </subcellularLocation>
</comment>
<evidence type="ECO:0000256" key="2">
    <source>
        <dbReference type="ARBA" id="ARBA00022741"/>
    </source>
</evidence>
<accession>A0A9X3Z5N9</accession>
<comment type="similarity">
    <text evidence="1 5">Belongs to the CoaE family.</text>
</comment>
<dbReference type="PANTHER" id="PTHR10695">
    <property type="entry name" value="DEPHOSPHO-COA KINASE-RELATED"/>
    <property type="match status" value="1"/>
</dbReference>
<dbReference type="GO" id="GO:0005524">
    <property type="term" value="F:ATP binding"/>
    <property type="evidence" value="ECO:0007669"/>
    <property type="project" value="UniProtKB-UniRule"/>
</dbReference>
<evidence type="ECO:0000256" key="3">
    <source>
        <dbReference type="ARBA" id="ARBA00022840"/>
    </source>
</evidence>
<dbReference type="GO" id="GO:0005737">
    <property type="term" value="C:cytoplasm"/>
    <property type="evidence" value="ECO:0007669"/>
    <property type="project" value="UniProtKB-SubCell"/>
</dbReference>
<reference evidence="7" key="1">
    <citation type="submission" date="2022-08" db="EMBL/GenBank/DDBJ databases">
        <authorList>
            <person name="Vandamme P."/>
            <person name="Hettiarachchi A."/>
            <person name="Peeters C."/>
            <person name="Cnockaert M."/>
            <person name="Carlier A."/>
        </authorList>
    </citation>
    <scope>NUCLEOTIDE SEQUENCE</scope>
    <source>
        <strain evidence="7">LMG 31809</strain>
    </source>
</reference>
<dbReference type="AlphaFoldDB" id="A0A9X3Z5N9"/>
<evidence type="ECO:0000256" key="4">
    <source>
        <dbReference type="ARBA" id="ARBA00022993"/>
    </source>
</evidence>
<keyword evidence="3 5" id="KW-0067">ATP-binding</keyword>
<proteinExistence type="inferred from homology"/>
<organism evidence="7 8">
    <name type="scientific">Govanella unica</name>
    <dbReference type="NCBI Taxonomy" id="2975056"/>
    <lineage>
        <taxon>Bacteria</taxon>
        <taxon>Pseudomonadati</taxon>
        <taxon>Pseudomonadota</taxon>
        <taxon>Alphaproteobacteria</taxon>
        <taxon>Emcibacterales</taxon>
        <taxon>Govanellaceae</taxon>
        <taxon>Govanella</taxon>
    </lineage>
</organism>
<evidence type="ECO:0000313" key="7">
    <source>
        <dbReference type="EMBL" id="MDA5192375.1"/>
    </source>
</evidence>
<dbReference type="Gene3D" id="3.40.50.300">
    <property type="entry name" value="P-loop containing nucleotide triphosphate hydrolases"/>
    <property type="match status" value="1"/>
</dbReference>
<keyword evidence="5 7" id="KW-0418">Kinase</keyword>
<dbReference type="PANTHER" id="PTHR10695:SF46">
    <property type="entry name" value="BIFUNCTIONAL COENZYME A SYNTHASE-RELATED"/>
    <property type="match status" value="1"/>
</dbReference>
<evidence type="ECO:0000256" key="6">
    <source>
        <dbReference type="NCBIfam" id="TIGR00152"/>
    </source>
</evidence>
<dbReference type="Pfam" id="PF01121">
    <property type="entry name" value="CoaE"/>
    <property type="match status" value="1"/>
</dbReference>
<sequence>MRRFGPIVLGLTGSIGMGKSETARMFRRERVPVFDADAAVHQLMAKGGAAVAVIAAAFPGVVQDGAVDRVALGAQVFRDPLALRRLEAILHPRVRGMEMQFRHRAAMRRLPLVVIDVPLLFETGGEDRCDYVAVVSAPAYIQRARVLQRPGMTAERFAHVLSQQIPDQEKRHRADFIIETGLGKHRALMTVRRIIRSLTKGV</sequence>
<evidence type="ECO:0000256" key="1">
    <source>
        <dbReference type="ARBA" id="ARBA00009018"/>
    </source>
</evidence>
<comment type="catalytic activity">
    <reaction evidence="5">
        <text>3'-dephospho-CoA + ATP = ADP + CoA + H(+)</text>
        <dbReference type="Rhea" id="RHEA:18245"/>
        <dbReference type="ChEBI" id="CHEBI:15378"/>
        <dbReference type="ChEBI" id="CHEBI:30616"/>
        <dbReference type="ChEBI" id="CHEBI:57287"/>
        <dbReference type="ChEBI" id="CHEBI:57328"/>
        <dbReference type="ChEBI" id="CHEBI:456216"/>
        <dbReference type="EC" id="2.7.1.24"/>
    </reaction>
</comment>
<feature type="binding site" evidence="5">
    <location>
        <begin position="16"/>
        <end position="21"/>
    </location>
    <ligand>
        <name>ATP</name>
        <dbReference type="ChEBI" id="CHEBI:30616"/>
    </ligand>
</feature>
<dbReference type="GO" id="GO:0004140">
    <property type="term" value="F:dephospho-CoA kinase activity"/>
    <property type="evidence" value="ECO:0007669"/>
    <property type="project" value="UniProtKB-UniRule"/>
</dbReference>
<dbReference type="InterPro" id="IPR001977">
    <property type="entry name" value="Depp_CoAkinase"/>
</dbReference>
<dbReference type="SUPFAM" id="SSF52540">
    <property type="entry name" value="P-loop containing nucleoside triphosphate hydrolases"/>
    <property type="match status" value="1"/>
</dbReference>
<dbReference type="Proteomes" id="UP001141619">
    <property type="component" value="Unassembled WGS sequence"/>
</dbReference>
<keyword evidence="5" id="KW-0963">Cytoplasm</keyword>
<dbReference type="EC" id="2.7.1.24" evidence="5 6"/>
<dbReference type="RefSeq" id="WP_274942084.1">
    <property type="nucleotide sequence ID" value="NZ_JANWOI010000001.1"/>
</dbReference>
<dbReference type="GO" id="GO:0015937">
    <property type="term" value="P:coenzyme A biosynthetic process"/>
    <property type="evidence" value="ECO:0007669"/>
    <property type="project" value="UniProtKB-UniRule"/>
</dbReference>
<dbReference type="InterPro" id="IPR027417">
    <property type="entry name" value="P-loop_NTPase"/>
</dbReference>
<comment type="caution">
    <text evidence="7">The sequence shown here is derived from an EMBL/GenBank/DDBJ whole genome shotgun (WGS) entry which is preliminary data.</text>
</comment>